<dbReference type="GO" id="GO:0016787">
    <property type="term" value="F:hydrolase activity"/>
    <property type="evidence" value="ECO:0007669"/>
    <property type="project" value="UniProtKB-KW"/>
</dbReference>
<proteinExistence type="inferred from homology"/>
<dbReference type="PANTHER" id="PTHR33397:SF5">
    <property type="entry name" value="RNASE YUTE-RELATED"/>
    <property type="match status" value="1"/>
</dbReference>
<accession>A0A7C9NRT1</accession>
<dbReference type="PANTHER" id="PTHR33397">
    <property type="entry name" value="UPF0331 PROTEIN YUTE"/>
    <property type="match status" value="1"/>
</dbReference>
<gene>
    <name evidence="5" type="ORF">GZ085_01570</name>
</gene>
<keyword evidence="2" id="KW-0540">Nuclease</keyword>
<evidence type="ECO:0000256" key="4">
    <source>
        <dbReference type="ARBA" id="ARBA00024207"/>
    </source>
</evidence>
<evidence type="ECO:0000256" key="1">
    <source>
        <dbReference type="ARBA" id="ARBA00022649"/>
    </source>
</evidence>
<evidence type="ECO:0000313" key="5">
    <source>
        <dbReference type="EMBL" id="NDP47081.1"/>
    </source>
</evidence>
<protein>
    <submittedName>
        <fullName evidence="5">DUF86 domain-containing protein</fullName>
    </submittedName>
</protein>
<keyword evidence="3" id="KW-0378">Hydrolase</keyword>
<comment type="similarity">
    <text evidence="4">Belongs to the HepT RNase toxin family.</text>
</comment>
<dbReference type="AlphaFoldDB" id="A0A7C9NRT1"/>
<name>A0A7C9NRT1_9PROT</name>
<dbReference type="NCBIfam" id="NF047751">
    <property type="entry name" value="HepT_toxin"/>
    <property type="match status" value="1"/>
</dbReference>
<dbReference type="GO" id="GO:0004540">
    <property type="term" value="F:RNA nuclease activity"/>
    <property type="evidence" value="ECO:0007669"/>
    <property type="project" value="InterPro"/>
</dbReference>
<sequence>MRLELYQAETARIATEQSALLALVRQRLGDGLALSPLEQSGVLHALQILIENAIGKAKQLLKAKKEPVPVSAYDAFAALARLGVVSQDQLPAWNAIIGLRNRIVHDYMNIDMQRVQELVSTGHHEFVTAFLLQPISA</sequence>
<evidence type="ECO:0000313" key="6">
    <source>
        <dbReference type="Proteomes" id="UP000483432"/>
    </source>
</evidence>
<reference evidence="5 6" key="1">
    <citation type="submission" date="2019-09" db="EMBL/GenBank/DDBJ databases">
        <title>H2 Metabolism Revealed by Metagenomic Analysis in Subglacial Sediment of East Antarctica.</title>
        <authorList>
            <person name="Yang Z."/>
            <person name="Zhang Y."/>
            <person name="Lv Y."/>
            <person name="Yan W."/>
            <person name="Xiao X."/>
            <person name="Sun B."/>
            <person name="Ma H."/>
        </authorList>
    </citation>
    <scope>NUCLEOTIDE SEQUENCE [LARGE SCALE GENOMIC DNA]</scope>
    <source>
        <strain evidence="5">Bin2_2</strain>
    </source>
</reference>
<dbReference type="InterPro" id="IPR008201">
    <property type="entry name" value="HepT-like"/>
</dbReference>
<dbReference type="GO" id="GO:0110001">
    <property type="term" value="C:toxin-antitoxin complex"/>
    <property type="evidence" value="ECO:0007669"/>
    <property type="project" value="InterPro"/>
</dbReference>
<evidence type="ECO:0000256" key="2">
    <source>
        <dbReference type="ARBA" id="ARBA00022722"/>
    </source>
</evidence>
<dbReference type="InterPro" id="IPR037038">
    <property type="entry name" value="HepT-like_sf"/>
</dbReference>
<evidence type="ECO:0000256" key="3">
    <source>
        <dbReference type="ARBA" id="ARBA00022801"/>
    </source>
</evidence>
<organism evidence="5 6">
    <name type="scientific">Sulfuriferula multivorans</name>
    <dbReference type="NCBI Taxonomy" id="1559896"/>
    <lineage>
        <taxon>Bacteria</taxon>
        <taxon>Pseudomonadati</taxon>
        <taxon>Pseudomonadota</taxon>
        <taxon>Betaproteobacteria</taxon>
        <taxon>Nitrosomonadales</taxon>
        <taxon>Sulfuricellaceae</taxon>
        <taxon>Sulfuriferula</taxon>
    </lineage>
</organism>
<keyword evidence="1" id="KW-1277">Toxin-antitoxin system</keyword>
<dbReference type="InterPro" id="IPR052379">
    <property type="entry name" value="Type_VII_TA_RNase"/>
</dbReference>
<dbReference type="SUPFAM" id="SSF81593">
    <property type="entry name" value="Nucleotidyltransferase substrate binding subunit/domain"/>
    <property type="match status" value="1"/>
</dbReference>
<dbReference type="Pfam" id="PF01934">
    <property type="entry name" value="HepT-like"/>
    <property type="match status" value="1"/>
</dbReference>
<dbReference type="Gene3D" id="1.20.120.580">
    <property type="entry name" value="bsu32300-like"/>
    <property type="match status" value="1"/>
</dbReference>
<dbReference type="Proteomes" id="UP000483432">
    <property type="component" value="Unassembled WGS sequence"/>
</dbReference>
<dbReference type="EMBL" id="JAAFGW010000012">
    <property type="protein sequence ID" value="NDP47081.1"/>
    <property type="molecule type" value="Genomic_DNA"/>
</dbReference>
<comment type="caution">
    <text evidence="5">The sequence shown here is derived from an EMBL/GenBank/DDBJ whole genome shotgun (WGS) entry which is preliminary data.</text>
</comment>